<keyword evidence="13" id="KW-1185">Reference proteome</keyword>
<sequence length="258" mass="28782">MSQSRSTSSTHSATGRAHYKATRTVTGPDGKTHTETIDVYDDDAVKLMRDLRSNQTNVPDLDGFGFRPLTDPSNFSQLDQRIKREIRSPKSTSSSSISSATATPHGSTIGQNNEEFLQDALEIHNSLRLRHGVEPLRLNDELSKLAQAWADHLASTGALVHSKTKYRNMNVGENLRCQSWPITGKEMTEAWYNECTKYDYGNPSYQPGTGHFTQVVWKGSQEVGFARAQGVSMIFAVAMYYPPGNYVGDFDRNVFPPR</sequence>
<gene>
    <name evidence="9" type="ORF">BYL167_LOCUS2052</name>
    <name evidence="3" type="ORF">CJN711_LOCUS25319</name>
    <name evidence="10" type="ORF">GIL414_LOCUS2672</name>
    <name evidence="4" type="ORF">KQP761_LOCUS31299</name>
    <name evidence="5" type="ORF">MBJ925_LOCUS613</name>
    <name evidence="11" type="ORF">OVN521_LOCUS7751</name>
    <name evidence="12" type="ORF">SMN809_LOCUS48809</name>
    <name evidence="8" type="ORF">UXM345_LOCUS2683</name>
    <name evidence="6" type="ORF">WKI299_LOCUS6569</name>
    <name evidence="7" type="ORF">XDN619_LOCUS30131</name>
</gene>
<dbReference type="InterPro" id="IPR018244">
    <property type="entry name" value="Allrgn_V5/Tpx1_CS"/>
</dbReference>
<dbReference type="EMBL" id="CAJNRG010014935">
    <property type="protein sequence ID" value="CAF2158787.1"/>
    <property type="molecule type" value="Genomic_DNA"/>
</dbReference>
<evidence type="ECO:0000313" key="11">
    <source>
        <dbReference type="EMBL" id="CAF3867777.1"/>
    </source>
</evidence>
<dbReference type="Proteomes" id="UP000676336">
    <property type="component" value="Unassembled WGS sequence"/>
</dbReference>
<dbReference type="Proteomes" id="UP000681967">
    <property type="component" value="Unassembled WGS sequence"/>
</dbReference>
<dbReference type="Proteomes" id="UP000663866">
    <property type="component" value="Unassembled WGS sequence"/>
</dbReference>
<dbReference type="Proteomes" id="UP000663824">
    <property type="component" value="Unassembled WGS sequence"/>
</dbReference>
<dbReference type="GO" id="GO:0005576">
    <property type="term" value="C:extracellular region"/>
    <property type="evidence" value="ECO:0007669"/>
    <property type="project" value="InterPro"/>
</dbReference>
<dbReference type="SUPFAM" id="SSF55797">
    <property type="entry name" value="PR-1-like"/>
    <property type="match status" value="1"/>
</dbReference>
<organism evidence="7 14">
    <name type="scientific">Rotaria magnacalcarata</name>
    <dbReference type="NCBI Taxonomy" id="392030"/>
    <lineage>
        <taxon>Eukaryota</taxon>
        <taxon>Metazoa</taxon>
        <taxon>Spiralia</taxon>
        <taxon>Gnathifera</taxon>
        <taxon>Rotifera</taxon>
        <taxon>Eurotatoria</taxon>
        <taxon>Bdelloidea</taxon>
        <taxon>Philodinida</taxon>
        <taxon>Philodinidae</taxon>
        <taxon>Rotaria</taxon>
    </lineage>
</organism>
<protein>
    <recommendedName>
        <fullName evidence="2">SCP domain-containing protein</fullName>
    </recommendedName>
</protein>
<dbReference type="EMBL" id="CAJOBJ010000529">
    <property type="protein sequence ID" value="CAF3828826.1"/>
    <property type="molecule type" value="Genomic_DNA"/>
</dbReference>
<dbReference type="FunFam" id="3.40.33.10:FF:000002">
    <property type="entry name" value="Golgi-associated plant pathogenesis-related protein 1"/>
    <property type="match status" value="1"/>
</dbReference>
<dbReference type="InterPro" id="IPR002413">
    <property type="entry name" value="V5_allergen-like"/>
</dbReference>
<dbReference type="EMBL" id="CAJNRF010001913">
    <property type="protein sequence ID" value="CAF2030887.1"/>
    <property type="molecule type" value="Genomic_DNA"/>
</dbReference>
<dbReference type="Proteomes" id="UP000663834">
    <property type="component" value="Unassembled WGS sequence"/>
</dbReference>
<evidence type="ECO:0000313" key="9">
    <source>
        <dbReference type="EMBL" id="CAF3783302.1"/>
    </source>
</evidence>
<feature type="region of interest" description="Disordered" evidence="1">
    <location>
        <begin position="1"/>
        <end position="35"/>
    </location>
</feature>
<dbReference type="PRINTS" id="PR00838">
    <property type="entry name" value="V5ALLERGEN"/>
</dbReference>
<dbReference type="OrthoDB" id="337038at2759"/>
<evidence type="ECO:0000313" key="8">
    <source>
        <dbReference type="EMBL" id="CAF3763177.1"/>
    </source>
</evidence>
<feature type="compositionally biased region" description="Low complexity" evidence="1">
    <location>
        <begin position="1"/>
        <end position="14"/>
    </location>
</feature>
<dbReference type="EMBL" id="CAJOBF010000166">
    <property type="protein sequence ID" value="CAF3763177.1"/>
    <property type="molecule type" value="Genomic_DNA"/>
</dbReference>
<dbReference type="EMBL" id="CAJOBG010000865">
    <property type="protein sequence ID" value="CAF3867777.1"/>
    <property type="molecule type" value="Genomic_DNA"/>
</dbReference>
<dbReference type="Gene3D" id="3.40.33.10">
    <property type="entry name" value="CAP"/>
    <property type="match status" value="1"/>
</dbReference>
<evidence type="ECO:0000313" key="3">
    <source>
        <dbReference type="EMBL" id="CAF1464861.1"/>
    </source>
</evidence>
<evidence type="ECO:0000313" key="6">
    <source>
        <dbReference type="EMBL" id="CAF2030887.1"/>
    </source>
</evidence>
<feature type="region of interest" description="Disordered" evidence="1">
    <location>
        <begin position="56"/>
        <end position="110"/>
    </location>
</feature>
<dbReference type="PRINTS" id="PR00837">
    <property type="entry name" value="V5TPXLIKE"/>
</dbReference>
<dbReference type="InterPro" id="IPR014044">
    <property type="entry name" value="CAP_dom"/>
</dbReference>
<name>A0A816YG04_9BILA</name>
<evidence type="ECO:0000313" key="13">
    <source>
        <dbReference type="Proteomes" id="UP000663866"/>
    </source>
</evidence>
<proteinExistence type="predicted"/>
<dbReference type="InterPro" id="IPR034113">
    <property type="entry name" value="SCP_GAPR1-like"/>
</dbReference>
<dbReference type="EMBL" id="CAJNRE010000039">
    <property type="protein sequence ID" value="CAF1908574.1"/>
    <property type="molecule type" value="Genomic_DNA"/>
</dbReference>
<dbReference type="Proteomes" id="UP000663855">
    <property type="component" value="Unassembled WGS sequence"/>
</dbReference>
<dbReference type="PANTHER" id="PTHR10334">
    <property type="entry name" value="CYSTEINE-RICH SECRETORY PROTEIN-RELATED"/>
    <property type="match status" value="1"/>
</dbReference>
<dbReference type="Proteomes" id="UP000681720">
    <property type="component" value="Unassembled WGS sequence"/>
</dbReference>
<evidence type="ECO:0000259" key="2">
    <source>
        <dbReference type="SMART" id="SM00198"/>
    </source>
</evidence>
<dbReference type="Pfam" id="PF00188">
    <property type="entry name" value="CAP"/>
    <property type="match status" value="1"/>
</dbReference>
<dbReference type="Proteomes" id="UP000663842">
    <property type="component" value="Unassembled WGS sequence"/>
</dbReference>
<evidence type="ECO:0000313" key="5">
    <source>
        <dbReference type="EMBL" id="CAF1908574.1"/>
    </source>
</evidence>
<dbReference type="EMBL" id="CAJOBI010157609">
    <property type="protein sequence ID" value="CAF4838157.1"/>
    <property type="molecule type" value="Genomic_DNA"/>
</dbReference>
<evidence type="ECO:0000256" key="1">
    <source>
        <dbReference type="SAM" id="MobiDB-lite"/>
    </source>
</evidence>
<evidence type="ECO:0000313" key="12">
    <source>
        <dbReference type="EMBL" id="CAF4838157.1"/>
    </source>
</evidence>
<dbReference type="InterPro" id="IPR001283">
    <property type="entry name" value="CRISP-related"/>
</dbReference>
<dbReference type="EMBL" id="CAJNOV010011828">
    <property type="protein sequence ID" value="CAF1464861.1"/>
    <property type="molecule type" value="Genomic_DNA"/>
</dbReference>
<dbReference type="InterPro" id="IPR035940">
    <property type="entry name" value="CAP_sf"/>
</dbReference>
<evidence type="ECO:0000313" key="4">
    <source>
        <dbReference type="EMBL" id="CAF1657538.1"/>
    </source>
</evidence>
<evidence type="ECO:0000313" key="10">
    <source>
        <dbReference type="EMBL" id="CAF3828826.1"/>
    </source>
</evidence>
<evidence type="ECO:0000313" key="7">
    <source>
        <dbReference type="EMBL" id="CAF2158787.1"/>
    </source>
</evidence>
<dbReference type="Proteomes" id="UP000663856">
    <property type="component" value="Unassembled WGS sequence"/>
</dbReference>
<feature type="domain" description="SCP" evidence="2">
    <location>
        <begin position="115"/>
        <end position="248"/>
    </location>
</feature>
<feature type="compositionally biased region" description="Low complexity" evidence="1">
    <location>
        <begin position="91"/>
        <end position="103"/>
    </location>
</feature>
<dbReference type="EMBL" id="CAJOBH010000340">
    <property type="protein sequence ID" value="CAF3783302.1"/>
    <property type="molecule type" value="Genomic_DNA"/>
</dbReference>
<dbReference type="Proteomes" id="UP000663887">
    <property type="component" value="Unassembled WGS sequence"/>
</dbReference>
<dbReference type="SMART" id="SM00198">
    <property type="entry name" value="SCP"/>
    <property type="match status" value="1"/>
</dbReference>
<evidence type="ECO:0000313" key="14">
    <source>
        <dbReference type="Proteomes" id="UP000663887"/>
    </source>
</evidence>
<dbReference type="CDD" id="cd05382">
    <property type="entry name" value="CAP_GAPR1-like"/>
    <property type="match status" value="1"/>
</dbReference>
<reference evidence="7" key="1">
    <citation type="submission" date="2021-02" db="EMBL/GenBank/DDBJ databases">
        <authorList>
            <person name="Nowell W R."/>
        </authorList>
    </citation>
    <scope>NUCLEOTIDE SEQUENCE</scope>
</reference>
<accession>A0A816YG04</accession>
<dbReference type="EMBL" id="CAJNOW010017432">
    <property type="protein sequence ID" value="CAF1657538.1"/>
    <property type="molecule type" value="Genomic_DNA"/>
</dbReference>
<comment type="caution">
    <text evidence="7">The sequence shown here is derived from an EMBL/GenBank/DDBJ whole genome shotgun (WGS) entry which is preliminary data.</text>
</comment>
<dbReference type="AlphaFoldDB" id="A0A816YG04"/>
<dbReference type="PROSITE" id="PS01009">
    <property type="entry name" value="CRISP_1"/>
    <property type="match status" value="1"/>
</dbReference>